<name>A0A4Y9SZC1_9BURK</name>
<dbReference type="OrthoDB" id="8477673at2"/>
<dbReference type="Proteomes" id="UP000297258">
    <property type="component" value="Unassembled WGS sequence"/>
</dbReference>
<proteinExistence type="predicted"/>
<protein>
    <submittedName>
        <fullName evidence="2">Uncharacterized protein</fullName>
    </submittedName>
</protein>
<keyword evidence="3" id="KW-1185">Reference proteome</keyword>
<dbReference type="EMBL" id="SPUM01000109">
    <property type="protein sequence ID" value="TFW30584.1"/>
    <property type="molecule type" value="Genomic_DNA"/>
</dbReference>
<dbReference type="AlphaFoldDB" id="A0A4Y9SZC1"/>
<reference evidence="2 3" key="1">
    <citation type="submission" date="2019-03" db="EMBL/GenBank/DDBJ databases">
        <title>Draft genome of Massilia hortus sp. nov., a novel bacterial species of the Oxalobacteraceae family.</title>
        <authorList>
            <person name="Peta V."/>
            <person name="Raths R."/>
            <person name="Bucking H."/>
        </authorList>
    </citation>
    <scope>NUCLEOTIDE SEQUENCE [LARGE SCALE GENOMIC DNA]</scope>
    <source>
        <strain evidence="2 3">ONC3</strain>
    </source>
</reference>
<evidence type="ECO:0000313" key="2">
    <source>
        <dbReference type="EMBL" id="TFW30584.1"/>
    </source>
</evidence>
<gene>
    <name evidence="1" type="ORF">E4O92_16400</name>
    <name evidence="2" type="ORF">E4O92_16885</name>
</gene>
<dbReference type="RefSeq" id="WP_135190816.1">
    <property type="nucleotide sequence ID" value="NZ_SPUM01000109.1"/>
</dbReference>
<organism evidence="2 3">
    <name type="scientific">Massilia horti</name>
    <dbReference type="NCBI Taxonomy" id="2562153"/>
    <lineage>
        <taxon>Bacteria</taxon>
        <taxon>Pseudomonadati</taxon>
        <taxon>Pseudomonadota</taxon>
        <taxon>Betaproteobacteria</taxon>
        <taxon>Burkholderiales</taxon>
        <taxon>Oxalobacteraceae</taxon>
        <taxon>Telluria group</taxon>
        <taxon>Massilia</taxon>
    </lineage>
</organism>
<evidence type="ECO:0000313" key="3">
    <source>
        <dbReference type="Proteomes" id="UP000297258"/>
    </source>
</evidence>
<comment type="caution">
    <text evidence="2">The sequence shown here is derived from an EMBL/GenBank/DDBJ whole genome shotgun (WGS) entry which is preliminary data.</text>
</comment>
<sequence>MRLALIALLGPLAACTTPYNPPVVVRDSAPFPGIAGIIAENGKRPVDILLVHGMCTHTADWADSAINTITGAVDANAGAAARSVSGAATNRVQVVERTRPIGGGTAHFHALIWSPLTADLKHQLEFDMTKSPTDCTTADECKPTRARFNGLLKDQLMNDCLADAVVYAGASHPAIKQAMVDTVAQVLEKSQTEGADGPLIVVAESLGTKLLFDALSVMLQPDAPPRLHQLGQNATRRMALIFMTGNQLPMLGLAEQGPVAMQAQAQDSLQRFLALRRQQAGPRAETSFSKLAVVAFTDPNDVLSYRLLPSRYKADDVTIADILTSNASTWFGLLQDPFAAHLNYLSNPGVGTLVACGWPKSAACH</sequence>
<dbReference type="EMBL" id="SPUM01000109">
    <property type="protein sequence ID" value="TFW30497.1"/>
    <property type="molecule type" value="Genomic_DNA"/>
</dbReference>
<evidence type="ECO:0000313" key="1">
    <source>
        <dbReference type="EMBL" id="TFW30497.1"/>
    </source>
</evidence>
<accession>A0A4Y9SZC1</accession>